<dbReference type="AlphaFoldDB" id="R7Q9W8"/>
<name>R7Q9W8_CHOCR</name>
<reference evidence="2" key="1">
    <citation type="journal article" date="2013" name="Proc. Natl. Acad. Sci. U.S.A.">
        <title>Genome structure and metabolic features in the red seaweed Chondrus crispus shed light on evolution of the Archaeplastida.</title>
        <authorList>
            <person name="Collen J."/>
            <person name="Porcel B."/>
            <person name="Carre W."/>
            <person name="Ball S.G."/>
            <person name="Chaparro C."/>
            <person name="Tonon T."/>
            <person name="Barbeyron T."/>
            <person name="Michel G."/>
            <person name="Noel B."/>
            <person name="Valentin K."/>
            <person name="Elias M."/>
            <person name="Artiguenave F."/>
            <person name="Arun A."/>
            <person name="Aury J.M."/>
            <person name="Barbosa-Neto J.F."/>
            <person name="Bothwell J.H."/>
            <person name="Bouget F.Y."/>
            <person name="Brillet L."/>
            <person name="Cabello-Hurtado F."/>
            <person name="Capella-Gutierrez S."/>
            <person name="Charrier B."/>
            <person name="Cladiere L."/>
            <person name="Cock J.M."/>
            <person name="Coelho S.M."/>
            <person name="Colleoni C."/>
            <person name="Czjzek M."/>
            <person name="Da Silva C."/>
            <person name="Delage L."/>
            <person name="Denoeud F."/>
            <person name="Deschamps P."/>
            <person name="Dittami S.M."/>
            <person name="Gabaldon T."/>
            <person name="Gachon C.M."/>
            <person name="Groisillier A."/>
            <person name="Herve C."/>
            <person name="Jabbari K."/>
            <person name="Katinka M."/>
            <person name="Kloareg B."/>
            <person name="Kowalczyk N."/>
            <person name="Labadie K."/>
            <person name="Leblanc C."/>
            <person name="Lopez P.J."/>
            <person name="McLachlan D.H."/>
            <person name="Meslet-Cladiere L."/>
            <person name="Moustafa A."/>
            <person name="Nehr Z."/>
            <person name="Nyvall Collen P."/>
            <person name="Panaud O."/>
            <person name="Partensky F."/>
            <person name="Poulain J."/>
            <person name="Rensing S.A."/>
            <person name="Rousvoal S."/>
            <person name="Samson G."/>
            <person name="Symeonidi A."/>
            <person name="Weissenbach J."/>
            <person name="Zambounis A."/>
            <person name="Wincker P."/>
            <person name="Boyen C."/>
        </authorList>
    </citation>
    <scope>NUCLEOTIDE SEQUENCE [LARGE SCALE GENOMIC DNA]</scope>
    <source>
        <strain evidence="2">cv. Stackhouse</strain>
    </source>
</reference>
<protein>
    <submittedName>
        <fullName evidence="1">R-phycoerythrin gamma subunit</fullName>
    </submittedName>
</protein>
<dbReference type="RefSeq" id="XP_005714673.1">
    <property type="nucleotide sequence ID" value="XM_005714616.1"/>
</dbReference>
<dbReference type="EMBL" id="HG001707">
    <property type="protein sequence ID" value="CDF34854.1"/>
    <property type="molecule type" value="Genomic_DNA"/>
</dbReference>
<organism evidence="1 2">
    <name type="scientific">Chondrus crispus</name>
    <name type="common">Carrageen Irish moss</name>
    <name type="synonym">Polymorpha crispa</name>
    <dbReference type="NCBI Taxonomy" id="2769"/>
    <lineage>
        <taxon>Eukaryota</taxon>
        <taxon>Rhodophyta</taxon>
        <taxon>Florideophyceae</taxon>
        <taxon>Rhodymeniophycidae</taxon>
        <taxon>Gigartinales</taxon>
        <taxon>Gigartinaceae</taxon>
        <taxon>Chondrus</taxon>
    </lineage>
</organism>
<dbReference type="GeneID" id="17322385"/>
<dbReference type="KEGG" id="ccp:CHC_T00009228001"/>
<dbReference type="Gramene" id="CDF34854">
    <property type="protein sequence ID" value="CDF34854"/>
    <property type="gene ID" value="CHC_T00009228001"/>
</dbReference>
<sequence length="317" mass="35160">MDSPAFAVTGMFTPSKVAVSTFTPRTSPSTRRPTSASVRMAVDPLQRKFQTLGKINVDYSRPKKLATYKRSGYSVEMDYPTSAAMAGHYSVSSCGKPGGAAKILMKYDEYCAKGMMQTYKRSAVPFGTYTTKCAEGTVPQQAFDKRVFNRTNAFRQAQKPVNVRLREQYEARRACFILANGCDREEAQFKNMPMSAATFLAGRAEAMGTCYRNVTPSTIAEDYMADGVRAQLTQKAHPYGLYRVGVCEDGHAKGDAEERRVAALSAEYRSNQQSPAAVTGQQYESARTARKLYAHDCHHEEEQIFQYPAVAAAMCRH</sequence>
<dbReference type="Proteomes" id="UP000012073">
    <property type="component" value="Unassembled WGS sequence"/>
</dbReference>
<proteinExistence type="predicted"/>
<accession>R7Q9W8</accession>
<evidence type="ECO:0000313" key="1">
    <source>
        <dbReference type="EMBL" id="CDF34854.1"/>
    </source>
</evidence>
<dbReference type="OrthoDB" id="2709at2759"/>
<dbReference type="SMR" id="R7Q9W8"/>
<evidence type="ECO:0000313" key="2">
    <source>
        <dbReference type="Proteomes" id="UP000012073"/>
    </source>
</evidence>
<keyword evidence="2" id="KW-1185">Reference proteome</keyword>
<gene>
    <name evidence="1" type="ORF">CHC_T00009228001</name>
</gene>
<dbReference type="OMA" id="CEDGHAK"/>